<reference evidence="1" key="1">
    <citation type="submission" date="2022-12" db="EMBL/GenBank/DDBJ databases">
        <title>Genome Sequence of Lasiodiplodia mahajangana.</title>
        <authorList>
            <person name="Buettner E."/>
        </authorList>
    </citation>
    <scope>NUCLEOTIDE SEQUENCE</scope>
    <source>
        <strain evidence="1">VT137</strain>
    </source>
</reference>
<proteinExistence type="predicted"/>
<sequence length="1814" mass="203064">MGIDSNEHSSSIVLVLVSVLVSVAFRMSRPSFRNFASPFLGAMIAWNVSAGTSPWEMIIPYGLTILAFAMSPFMSPLITPITRGFAILAAVISLRSDSSKRDEANPSHQIPAVSTPELKNPESINILADPVNAEVDIVAVHGLGSSVETTWTHPTSQKLWLKDFLPEHIRSARIMTFRHNSGWRFKALVKDLPDYGKQFLSALRAIRATKQERPLILIGHSFGGLLIEQALVLAKRTISDEMIAPQNKHLTKSLAGIIFLGTPHAGSGYSTLGKLYCLFHYWDGASTTLLRYMGVDSAETQTLEDEFRAGFDRVPSIDYHECVPNTLLGFDLNLLTNEIFAIQIVTKRGATRAGRTSEALDTDHFGLNKFASMHDDSYIKIRDKIREMKDDKINKNKEHVSKDGPNRKDVFGWLLDASPKPTDPRGLYTRFLDGLHFPISQRSLESDGFKNWLAGNKKRLWCHGMPGAGKTSLATIVIKQLLDMRSTKNMNIGVAYLYCIHKDKAQSAENFLKAILNQVSQQFKELPAELVSLYTEHHKLMPPTSPKLEECTEVLKSEIQHFQAVYLVVDGLDECRADDGNEYPLNINTRSMLLDTIHSLGDRIHLLVTSRERPPVLRGRDLTADFEMMEVRATDDDIKLYVEERIGVNCSLSGFSFDPGVMDRIKDVVAQKAAGMFLPARLYVDHIVTIAHPVSKETQARVMKELRCLPDFQQSKPLRESYRQAYEMILKGLWNGQSKEDIELARATFSWASFSRDPLNLTIDMIKRAWGLENEHGAEAFNSESSSEYFGEDIDYNKTLEDRMLAACRGLITVDQKSKTVRFVHYTAEGYFSDPTVRKGHLEDAQKEIARSCIQCIMSQRNDRGGDGQEQLYRYASLHWGHHARTEETALKDQLDEALSYVPNRERICRSFQAVVDSIPPHWVDPSSKRDVDDTLELIHIAAYFGLGSVATDLLVSGANIESKDCRGWTPMRWAIMGRSDKLVKLLFKRKADLFSKDTMEDPTLFWAIGNRVMGRDIGFLSWPQNTGASYYGDALTVRSGQSFATALKSPTVARTSETIVLFLLENLAKETLEVKNAAGRTLLSIVAANWQWKAVGILHNRHADINARDNLGMTPLLWALNGPMYSQTISEVSVSGTSCVTIGDVIQVEPDTELNTEDSNYAQNMVEPHICKLIGANLESKDGAGRTALSLAAKWGFHDIVRALLKKGANPKTIDSDGMTPLHWACSLPSSKTFVIHKLSCGDRARVRLGTARLVQIRMAASEQFTGRPIETTVERLLRYKADPSAVNNARETPLDLAVSEGLRSHARMLKEYEAMRGRGLSRHSKDGFWAPTPTQIQDYERILLAIIGREARIVIHKLRTSGNASVLIHSTSSIQRLVTEDVSRIVIANNFRIGELRASGKSIVIGVSPEKSMKLYFSMLLATSRPNCEKLAGIVFVTSKGQLGRARIQSLSAMAGTCLILGVNAHIQEMVLSNNSWVLAKGQCAITQLTVRQNARLTMEGESEVVVMEVTDGGKVNTKGLCTVTKVDTNNNSCLQLEAEAKIQRMRMTKASRVWTAGPTNVSTLEVTDDARLYVRGECTIEHMEASHRSQVEIQNIYRIGELRVADNSFLVLQAKGKIDDIQVKGMSWVLTLGRSEVLNIRASDSSRFVIFGRYQERSMKGLVEHCAQVIYHDEEPVEVKRRYFHRLKIQDSGAVARLQFEVSKPLSQMIEELRLYVSGRVANAPWWQINELVVEDVGDRDEDIMSAKEMGDRGEDMEGEGSREGDTKDREETSNEEEHRAEEGEGNWEGMRTDVMQMKEFWSRKTTVVGD</sequence>
<gene>
    <name evidence="1" type="ORF">O1611_g3206</name>
</gene>
<evidence type="ECO:0000313" key="2">
    <source>
        <dbReference type="Proteomes" id="UP001153332"/>
    </source>
</evidence>
<accession>A0ACC2JSP5</accession>
<keyword evidence="2" id="KW-1185">Reference proteome</keyword>
<evidence type="ECO:0000313" key="1">
    <source>
        <dbReference type="EMBL" id="KAJ8130426.1"/>
    </source>
</evidence>
<organism evidence="1 2">
    <name type="scientific">Lasiodiplodia mahajangana</name>
    <dbReference type="NCBI Taxonomy" id="1108764"/>
    <lineage>
        <taxon>Eukaryota</taxon>
        <taxon>Fungi</taxon>
        <taxon>Dikarya</taxon>
        <taxon>Ascomycota</taxon>
        <taxon>Pezizomycotina</taxon>
        <taxon>Dothideomycetes</taxon>
        <taxon>Dothideomycetes incertae sedis</taxon>
        <taxon>Botryosphaeriales</taxon>
        <taxon>Botryosphaeriaceae</taxon>
        <taxon>Lasiodiplodia</taxon>
    </lineage>
</organism>
<dbReference type="Proteomes" id="UP001153332">
    <property type="component" value="Unassembled WGS sequence"/>
</dbReference>
<dbReference type="EMBL" id="JAPUUL010000502">
    <property type="protein sequence ID" value="KAJ8130426.1"/>
    <property type="molecule type" value="Genomic_DNA"/>
</dbReference>
<protein>
    <submittedName>
        <fullName evidence="1">Uncharacterized protein</fullName>
    </submittedName>
</protein>
<name>A0ACC2JSP5_9PEZI</name>
<comment type="caution">
    <text evidence="1">The sequence shown here is derived from an EMBL/GenBank/DDBJ whole genome shotgun (WGS) entry which is preliminary data.</text>
</comment>